<gene>
    <name evidence="10" type="ORF">DAI18_15330</name>
</gene>
<dbReference type="InterPro" id="IPR039418">
    <property type="entry name" value="LexA-like"/>
</dbReference>
<dbReference type="SUPFAM" id="SSF51306">
    <property type="entry name" value="LexA/Signal peptidase"/>
    <property type="match status" value="1"/>
</dbReference>
<dbReference type="STRING" id="1122240.GCA_000620105_02090"/>
<evidence type="ECO:0000256" key="2">
    <source>
        <dbReference type="ARBA" id="ARBA00022763"/>
    </source>
</evidence>
<evidence type="ECO:0000256" key="3">
    <source>
        <dbReference type="ARBA" id="ARBA00022801"/>
    </source>
</evidence>
<dbReference type="GO" id="GO:0003677">
    <property type="term" value="F:DNA binding"/>
    <property type="evidence" value="ECO:0007669"/>
    <property type="project" value="InterPro"/>
</dbReference>
<dbReference type="InterPro" id="IPR006197">
    <property type="entry name" value="Peptidase_S24_LexA"/>
</dbReference>
<comment type="similarity">
    <text evidence="1 7">Belongs to the peptidase S24 family.</text>
</comment>
<reference evidence="10 11" key="1">
    <citation type="submission" date="2018-04" db="EMBL/GenBank/DDBJ databases">
        <title>Denitrifier Microvirgula.</title>
        <authorList>
            <person name="Anderson E."/>
            <person name="Jang J."/>
            <person name="Ishii S."/>
        </authorList>
    </citation>
    <scope>NUCLEOTIDE SEQUENCE [LARGE SCALE GENOMIC DNA]</scope>
    <source>
        <strain evidence="10 11">BE2.4</strain>
    </source>
</reference>
<dbReference type="RefSeq" id="WP_028499173.1">
    <property type="nucleotide sequence ID" value="NZ_CALFSO010000028.1"/>
</dbReference>
<dbReference type="Gene3D" id="2.10.109.10">
    <property type="entry name" value="Umud Fragment, subunit A"/>
    <property type="match status" value="1"/>
</dbReference>
<accession>A0A2S0PD08</accession>
<evidence type="ECO:0000256" key="8">
    <source>
        <dbReference type="SAM" id="MobiDB-lite"/>
    </source>
</evidence>
<evidence type="ECO:0000256" key="6">
    <source>
        <dbReference type="ARBA" id="ARBA00023236"/>
    </source>
</evidence>
<dbReference type="Pfam" id="PF00717">
    <property type="entry name" value="Peptidase_S24"/>
    <property type="match status" value="1"/>
</dbReference>
<evidence type="ECO:0000256" key="1">
    <source>
        <dbReference type="ARBA" id="ARBA00007484"/>
    </source>
</evidence>
<evidence type="ECO:0000313" key="10">
    <source>
        <dbReference type="EMBL" id="AVY95256.1"/>
    </source>
</evidence>
<dbReference type="GO" id="GO:0016787">
    <property type="term" value="F:hydrolase activity"/>
    <property type="evidence" value="ECO:0007669"/>
    <property type="project" value="UniProtKB-KW"/>
</dbReference>
<dbReference type="NCBIfam" id="NF007621">
    <property type="entry name" value="PRK10276.1"/>
    <property type="match status" value="1"/>
</dbReference>
<evidence type="ECO:0000259" key="9">
    <source>
        <dbReference type="Pfam" id="PF00717"/>
    </source>
</evidence>
<keyword evidence="11" id="KW-1185">Reference proteome</keyword>
<protein>
    <submittedName>
        <fullName evidence="10">DNA polymerase V</fullName>
    </submittedName>
</protein>
<keyword evidence="6" id="KW-0742">SOS response</keyword>
<dbReference type="Proteomes" id="UP000244173">
    <property type="component" value="Chromosome"/>
</dbReference>
<dbReference type="InterPro" id="IPR036286">
    <property type="entry name" value="LexA/Signal_pep-like_sf"/>
</dbReference>
<dbReference type="KEGG" id="maer:DAI18_15330"/>
<feature type="domain" description="Peptidase S24/S26A/S26B/S26C" evidence="9">
    <location>
        <begin position="83"/>
        <end position="199"/>
    </location>
</feature>
<keyword evidence="4 7" id="KW-0068">Autocatalytic cleavage</keyword>
<proteinExistence type="inferred from homology"/>
<dbReference type="PANTHER" id="PTHR33516:SF2">
    <property type="entry name" value="LEXA REPRESSOR-RELATED"/>
    <property type="match status" value="1"/>
</dbReference>
<feature type="region of interest" description="Disordered" evidence="8">
    <location>
        <begin position="1"/>
        <end position="29"/>
    </location>
</feature>
<evidence type="ECO:0000256" key="7">
    <source>
        <dbReference type="RuleBase" id="RU003991"/>
    </source>
</evidence>
<evidence type="ECO:0000313" key="11">
    <source>
        <dbReference type="Proteomes" id="UP000244173"/>
    </source>
</evidence>
<dbReference type="OrthoDB" id="9802364at2"/>
<dbReference type="GO" id="GO:0009432">
    <property type="term" value="P:SOS response"/>
    <property type="evidence" value="ECO:0007669"/>
    <property type="project" value="UniProtKB-KW"/>
</dbReference>
<dbReference type="PRINTS" id="PR00726">
    <property type="entry name" value="LEXASERPTASE"/>
</dbReference>
<organism evidence="10 11">
    <name type="scientific">Microvirgula aerodenitrificans</name>
    <dbReference type="NCBI Taxonomy" id="57480"/>
    <lineage>
        <taxon>Bacteria</taxon>
        <taxon>Pseudomonadati</taxon>
        <taxon>Pseudomonadota</taxon>
        <taxon>Betaproteobacteria</taxon>
        <taxon>Neisseriales</taxon>
        <taxon>Aquaspirillaceae</taxon>
        <taxon>Microvirgula</taxon>
    </lineage>
</organism>
<dbReference type="AlphaFoldDB" id="A0A2S0PD08"/>
<evidence type="ECO:0000256" key="4">
    <source>
        <dbReference type="ARBA" id="ARBA00022813"/>
    </source>
</evidence>
<dbReference type="CDD" id="cd06529">
    <property type="entry name" value="S24_LexA-like"/>
    <property type="match status" value="1"/>
</dbReference>
<keyword evidence="3 7" id="KW-0378">Hydrolase</keyword>
<evidence type="ECO:0000256" key="5">
    <source>
        <dbReference type="ARBA" id="ARBA00023204"/>
    </source>
</evidence>
<sequence length="206" mass="22246">MTHPTHGGKRDGAGRPAGSGRIDTSEPLTQTRIPVADKEAVIDFVIQRQARRLARTPSPAELARRYPGTVMLPAADAPRIGVPLFGSGVRAGFPSPADDYVDVVLDLNSYMVDDAPSTFMVRANGDSMTGAHIFNNDVLVVDKGRSPSSGDIVVASVEGEFTVKRLQMDRGRPVLRAENPAYPDIVPTYDQEMVIWGVVTGSLRKF</sequence>
<dbReference type="GO" id="GO:0006355">
    <property type="term" value="P:regulation of DNA-templated transcription"/>
    <property type="evidence" value="ECO:0007669"/>
    <property type="project" value="InterPro"/>
</dbReference>
<dbReference type="GO" id="GO:0006281">
    <property type="term" value="P:DNA repair"/>
    <property type="evidence" value="ECO:0007669"/>
    <property type="project" value="UniProtKB-KW"/>
</dbReference>
<dbReference type="PANTHER" id="PTHR33516">
    <property type="entry name" value="LEXA REPRESSOR"/>
    <property type="match status" value="1"/>
</dbReference>
<keyword evidence="5" id="KW-0234">DNA repair</keyword>
<dbReference type="InterPro" id="IPR050077">
    <property type="entry name" value="LexA_repressor"/>
</dbReference>
<dbReference type="EMBL" id="CP028519">
    <property type="protein sequence ID" value="AVY95256.1"/>
    <property type="molecule type" value="Genomic_DNA"/>
</dbReference>
<name>A0A2S0PD08_9NEIS</name>
<keyword evidence="2" id="KW-0227">DNA damage</keyword>
<dbReference type="InterPro" id="IPR015927">
    <property type="entry name" value="Peptidase_S24_S26A/B/C"/>
</dbReference>